<accession>B9XPC0</accession>
<comment type="caution">
    <text evidence="3">The sequence shown here is derived from an EMBL/GenBank/DDBJ whole genome shotgun (WGS) entry which is preliminary data.</text>
</comment>
<dbReference type="Gene3D" id="2.60.40.10">
    <property type="entry name" value="Immunoglobulins"/>
    <property type="match status" value="1"/>
</dbReference>
<dbReference type="InterPro" id="IPR013783">
    <property type="entry name" value="Ig-like_fold"/>
</dbReference>
<dbReference type="SUPFAM" id="SSF49265">
    <property type="entry name" value="Fibronectin type III"/>
    <property type="match status" value="1"/>
</dbReference>
<sequence length="1144" mass="126460">MPPAPQGLNVVLSTNGNSATISWVMSPGNVTGYLIYRQDHPWSGFEVLTNVSPNQTSFVDLNLPDGSEFKYLMQAQYGGGNSALSPDYDANTQSDYTTDAWIVREAQGRPCLVVSNIPRNVSALRVQWSSSPLDSGMVYPIFGYDINEEDLQTINSSPEGSIVIPITSLTNGVYTFNASELPLYEKYDFQIQALGTDGKPGRAINPYPYGGPSYRGEPYIENANIPFLNGSTQIVENVKFLLRVAQTNNPFFIWNISHWPDNLNPGQRDYVFAGFHYRQSPLFAPPSMSINEFQPFEENAFYRNFCFDINLIDNLGFLSSGVGSYVQSDIDPLTSFLDPSTERIGYGFSSVLSLTYRFNTAQYVSHTNTSPTASLLSDSASQWIYSDDDAIGWNGFAGTISGTNTALILQSNVRNIYGLKILSVKWPSRQRTFPTITPGTVIEDNLNGSYFAEIEQPTLQTVGYFFGRLGIDPVPGDPTFNVTNSTPSPIIIPVGKPFSLTAWAKKAISNGYTNKFAYAEQYFDKAYKIDANGNVTTNETGILSPYGEFFPTEPGKVALVTMPDIDNTNQCGTGVVNVIKLQLDVNHDGVMDQSFAGPDNTSADRPFRFWANNDYDRLHDVDCSFGSCDHVEDDLDPGTDGFPLNSLPDSQFTDPRTGRPAIPSLRDLEDYTRLWASGLSNVMAIMPTNYTVKLVLTGDAQLRIFRAYENDGGTNYLFDAATASSQVAQSASLYLGLLTSDSSITLSGGTNLGEHFIFCGAQTGSAEVDLQILDGNQNFVADAPFYIEIKDIKQMYERWTVGDEPLVKPAITATSAKEGVVLPFQYLPPTDNNTPYILLVHGWNMKKWEKDRFAEAAFKRLYWQGYQGRFGIFRWPTGNGITDTLSAVLHARNYDNSEFTAWTSATGLLNKLTELNMEYPGNVYLMAHSMGNVVAGEALRLAGTNHVVNTYVAMQAAVSAHAYDPGTPTWTSGSTPDIYANYWTNGAPCYFNGVSGTGSRADFYNTNDFALNAWLTDQYWKPDHGISSYPGYWYSTPGTTHPSGFYKIFGSGANDFSNLYFPTDSYVILAYCVQSRSYCLGATASASGFTPQDLSSVWPGDTHPELHGPYSAHFWHSAEFRANNMEQNAYWNQLLQTYKLINPQ</sequence>
<dbReference type="SMART" id="SM00060">
    <property type="entry name" value="FN3"/>
    <property type="match status" value="2"/>
</dbReference>
<dbReference type="InterPro" id="IPR010297">
    <property type="entry name" value="DUF900_hydrolase"/>
</dbReference>
<protein>
    <submittedName>
        <fullName evidence="3">Fibronectin type III domain protein</fullName>
    </submittedName>
</protein>
<reference evidence="3 4" key="1">
    <citation type="journal article" date="2011" name="J. Bacteriol.">
        <title>Genome sequence of 'Pedosphaera parvula' Ellin514, an aerobic Verrucomicrobial isolate from pasture soil.</title>
        <authorList>
            <person name="Kant R."/>
            <person name="van Passel M.W."/>
            <person name="Sangwan P."/>
            <person name="Palva A."/>
            <person name="Lucas S."/>
            <person name="Copeland A."/>
            <person name="Lapidus A."/>
            <person name="Glavina Del Rio T."/>
            <person name="Dalin E."/>
            <person name="Tice H."/>
            <person name="Bruce D."/>
            <person name="Goodwin L."/>
            <person name="Pitluck S."/>
            <person name="Chertkov O."/>
            <person name="Larimer F.W."/>
            <person name="Land M.L."/>
            <person name="Hauser L."/>
            <person name="Brettin T.S."/>
            <person name="Detter J.C."/>
            <person name="Han S."/>
            <person name="de Vos W.M."/>
            <person name="Janssen P.H."/>
            <person name="Smidt H."/>
        </authorList>
    </citation>
    <scope>NUCLEOTIDE SEQUENCE [LARGE SCALE GENOMIC DNA]</scope>
    <source>
        <strain evidence="3 4">Ellin514</strain>
    </source>
</reference>
<organism evidence="3 4">
    <name type="scientific">Pedosphaera parvula (strain Ellin514)</name>
    <dbReference type="NCBI Taxonomy" id="320771"/>
    <lineage>
        <taxon>Bacteria</taxon>
        <taxon>Pseudomonadati</taxon>
        <taxon>Verrucomicrobiota</taxon>
        <taxon>Pedosphaerae</taxon>
        <taxon>Pedosphaerales</taxon>
        <taxon>Pedosphaeraceae</taxon>
        <taxon>Pedosphaera</taxon>
    </lineage>
</organism>
<gene>
    <name evidence="3" type="ORF">Cflav_PD0988</name>
</gene>
<dbReference type="InterPro" id="IPR003961">
    <property type="entry name" value="FN3_dom"/>
</dbReference>
<dbReference type="InterPro" id="IPR029058">
    <property type="entry name" value="AB_hydrolase_fold"/>
</dbReference>
<name>B9XPC0_PEDPL</name>
<dbReference type="Proteomes" id="UP000003688">
    <property type="component" value="Unassembled WGS sequence"/>
</dbReference>
<keyword evidence="4" id="KW-1185">Reference proteome</keyword>
<proteinExistence type="predicted"/>
<dbReference type="Gene3D" id="3.40.50.1820">
    <property type="entry name" value="alpha/beta hydrolase"/>
    <property type="match status" value="1"/>
</dbReference>
<feature type="region of interest" description="Disordered" evidence="1">
    <location>
        <begin position="639"/>
        <end position="661"/>
    </location>
</feature>
<evidence type="ECO:0000259" key="2">
    <source>
        <dbReference type="PROSITE" id="PS50853"/>
    </source>
</evidence>
<dbReference type="SUPFAM" id="SSF53474">
    <property type="entry name" value="alpha/beta-Hydrolases"/>
    <property type="match status" value="1"/>
</dbReference>
<dbReference type="PROSITE" id="PS50853">
    <property type="entry name" value="FN3"/>
    <property type="match status" value="1"/>
</dbReference>
<dbReference type="STRING" id="320771.Cflav_PD0988"/>
<dbReference type="InterPro" id="IPR036116">
    <property type="entry name" value="FN3_sf"/>
</dbReference>
<evidence type="ECO:0000313" key="4">
    <source>
        <dbReference type="Proteomes" id="UP000003688"/>
    </source>
</evidence>
<dbReference type="Pfam" id="PF05990">
    <property type="entry name" value="DUF900"/>
    <property type="match status" value="1"/>
</dbReference>
<dbReference type="EMBL" id="ABOX02000046">
    <property type="protein sequence ID" value="EEF58260.1"/>
    <property type="molecule type" value="Genomic_DNA"/>
</dbReference>
<evidence type="ECO:0000256" key="1">
    <source>
        <dbReference type="SAM" id="MobiDB-lite"/>
    </source>
</evidence>
<dbReference type="CDD" id="cd00063">
    <property type="entry name" value="FN3"/>
    <property type="match status" value="1"/>
</dbReference>
<feature type="domain" description="Fibronectin type-III" evidence="2">
    <location>
        <begin position="4"/>
        <end position="95"/>
    </location>
</feature>
<evidence type="ECO:0000313" key="3">
    <source>
        <dbReference type="EMBL" id="EEF58260.1"/>
    </source>
</evidence>
<dbReference type="AlphaFoldDB" id="B9XPC0"/>